<dbReference type="Proteomes" id="UP000076632">
    <property type="component" value="Unassembled WGS sequence"/>
</dbReference>
<gene>
    <name evidence="2" type="ORF">L228DRAFT_244877</name>
</gene>
<dbReference type="AlphaFoldDB" id="A0A165HWA3"/>
<protein>
    <submittedName>
        <fullName evidence="2">Uncharacterized protein</fullName>
    </submittedName>
</protein>
<dbReference type="EMBL" id="KV407456">
    <property type="protein sequence ID" value="KZF24014.1"/>
    <property type="molecule type" value="Genomic_DNA"/>
</dbReference>
<accession>A0A165HWA3</accession>
<dbReference type="RefSeq" id="XP_018189569.1">
    <property type="nucleotide sequence ID" value="XM_018332031.1"/>
</dbReference>
<evidence type="ECO:0000256" key="1">
    <source>
        <dbReference type="SAM" id="MobiDB-lite"/>
    </source>
</evidence>
<keyword evidence="3" id="KW-1185">Reference proteome</keyword>
<evidence type="ECO:0000313" key="2">
    <source>
        <dbReference type="EMBL" id="KZF24014.1"/>
    </source>
</evidence>
<feature type="compositionally biased region" description="Basic and acidic residues" evidence="1">
    <location>
        <begin position="37"/>
        <end position="47"/>
    </location>
</feature>
<feature type="region of interest" description="Disordered" evidence="1">
    <location>
        <begin position="1"/>
        <end position="58"/>
    </location>
</feature>
<dbReference type="InParanoid" id="A0A165HWA3"/>
<proteinExistence type="predicted"/>
<sequence>MVQVGRASERPTSHSISPLLSPPEKRECPQVSAKRAPSGDRRPEYEARPTVMPLPDHF</sequence>
<name>A0A165HWA3_XYLHT</name>
<organism evidence="2 3">
    <name type="scientific">Xylona heveae (strain CBS 132557 / TC161)</name>
    <dbReference type="NCBI Taxonomy" id="1328760"/>
    <lineage>
        <taxon>Eukaryota</taxon>
        <taxon>Fungi</taxon>
        <taxon>Dikarya</taxon>
        <taxon>Ascomycota</taxon>
        <taxon>Pezizomycotina</taxon>
        <taxon>Xylonomycetes</taxon>
        <taxon>Xylonales</taxon>
        <taxon>Xylonaceae</taxon>
        <taxon>Xylona</taxon>
    </lineage>
</organism>
<evidence type="ECO:0000313" key="3">
    <source>
        <dbReference type="Proteomes" id="UP000076632"/>
    </source>
</evidence>
<dbReference type="GeneID" id="28897168"/>
<reference evidence="2 3" key="1">
    <citation type="journal article" date="2016" name="Fungal Biol.">
        <title>The genome of Xylona heveae provides a window into fungal endophytism.</title>
        <authorList>
            <person name="Gazis R."/>
            <person name="Kuo A."/>
            <person name="Riley R."/>
            <person name="LaButti K."/>
            <person name="Lipzen A."/>
            <person name="Lin J."/>
            <person name="Amirebrahimi M."/>
            <person name="Hesse C.N."/>
            <person name="Spatafora J.W."/>
            <person name="Henrissat B."/>
            <person name="Hainaut M."/>
            <person name="Grigoriev I.V."/>
            <person name="Hibbett D.S."/>
        </authorList>
    </citation>
    <scope>NUCLEOTIDE SEQUENCE [LARGE SCALE GENOMIC DNA]</scope>
    <source>
        <strain evidence="2 3">TC161</strain>
    </source>
</reference>